<dbReference type="InterPro" id="IPR036259">
    <property type="entry name" value="MFS_trans_sf"/>
</dbReference>
<dbReference type="PANTHER" id="PTHR23531">
    <property type="entry name" value="QUINOLENE RESISTANCE PROTEIN NORA"/>
    <property type="match status" value="1"/>
</dbReference>
<dbReference type="Pfam" id="PF00083">
    <property type="entry name" value="Sugar_tr"/>
    <property type="match status" value="1"/>
</dbReference>
<feature type="transmembrane region" description="Helical" evidence="5">
    <location>
        <begin position="56"/>
        <end position="75"/>
    </location>
</feature>
<accession>A0AAW9SEY5</accession>
<dbReference type="GO" id="GO:0022857">
    <property type="term" value="F:transmembrane transporter activity"/>
    <property type="evidence" value="ECO:0007669"/>
    <property type="project" value="InterPro"/>
</dbReference>
<dbReference type="PRINTS" id="PR01035">
    <property type="entry name" value="TCRTETA"/>
</dbReference>
<sequence>MQTQKKTITQDKPATARIYGLQFVFLCLSSFLFFLSFNLIIPELPDYLSSMGGEEYIGLIIGLFTLTAGVSRPFSGKLADHWGRIPVMILGAVVCCICGVLYPFLVSVSGFLLLRLMHGFSTGFKPTGTSAYVADLVPANRRGEAMGILGFCGNIGMASGPALGSWVATEFSLDSMFYISAAAAILSVIVLAGMKETLPNPKPFQWKMLSVNSKEVIEPRVWLPSVILMLSIFPLGIVLTLIPDFSKHIGLENKGIFYTYYTLASLMVRILAGKTSDRYGRVPVIIVALLVLVIAMVFLGMAETKTGLLTGAVLFGLGVGMNNPTIIAWTIDLSHEQHRGKAISTMYIALETGIGVGAVFSGWLYGGAVEMLKYSFWSGAITSFLALLLLTVQAGKKYRKQKE</sequence>
<dbReference type="EMBL" id="JBDKWZ010000013">
    <property type="protein sequence ID" value="MEN7550340.1"/>
    <property type="molecule type" value="Genomic_DNA"/>
</dbReference>
<feature type="transmembrane region" description="Helical" evidence="5">
    <location>
        <begin position="371"/>
        <end position="392"/>
    </location>
</feature>
<evidence type="ECO:0000313" key="8">
    <source>
        <dbReference type="Proteomes" id="UP001403385"/>
    </source>
</evidence>
<feature type="transmembrane region" description="Helical" evidence="5">
    <location>
        <begin position="343"/>
        <end position="365"/>
    </location>
</feature>
<feature type="transmembrane region" description="Helical" evidence="5">
    <location>
        <begin position="87"/>
        <end position="114"/>
    </location>
</feature>
<dbReference type="InterPro" id="IPR005828">
    <property type="entry name" value="MFS_sugar_transport-like"/>
</dbReference>
<protein>
    <submittedName>
        <fullName evidence="7">MFS transporter</fullName>
    </submittedName>
</protein>
<dbReference type="CDD" id="cd17489">
    <property type="entry name" value="MFS_YfcJ_like"/>
    <property type="match status" value="1"/>
</dbReference>
<feature type="transmembrane region" description="Helical" evidence="5">
    <location>
        <begin position="255"/>
        <end position="272"/>
    </location>
</feature>
<evidence type="ECO:0000256" key="4">
    <source>
        <dbReference type="ARBA" id="ARBA00023136"/>
    </source>
</evidence>
<evidence type="ECO:0000256" key="2">
    <source>
        <dbReference type="ARBA" id="ARBA00022692"/>
    </source>
</evidence>
<feature type="transmembrane region" description="Helical" evidence="5">
    <location>
        <begin position="21"/>
        <end position="41"/>
    </location>
</feature>
<dbReference type="InterPro" id="IPR001958">
    <property type="entry name" value="Tet-R_TetA/multi-R_MdtG-like"/>
</dbReference>
<dbReference type="InterPro" id="IPR020846">
    <property type="entry name" value="MFS_dom"/>
</dbReference>
<evidence type="ECO:0000313" key="7">
    <source>
        <dbReference type="EMBL" id="MEN7550340.1"/>
    </source>
</evidence>
<dbReference type="PROSITE" id="PS50850">
    <property type="entry name" value="MFS"/>
    <property type="match status" value="1"/>
</dbReference>
<feature type="transmembrane region" description="Helical" evidence="5">
    <location>
        <begin position="175"/>
        <end position="194"/>
    </location>
</feature>
<keyword evidence="8" id="KW-1185">Reference proteome</keyword>
<dbReference type="AlphaFoldDB" id="A0AAW9SEY5"/>
<feature type="transmembrane region" description="Helical" evidence="5">
    <location>
        <begin position="221"/>
        <end position="243"/>
    </location>
</feature>
<dbReference type="SUPFAM" id="SSF103473">
    <property type="entry name" value="MFS general substrate transporter"/>
    <property type="match status" value="1"/>
</dbReference>
<dbReference type="InterPro" id="IPR011701">
    <property type="entry name" value="MFS"/>
</dbReference>
<keyword evidence="3 5" id="KW-1133">Transmembrane helix</keyword>
<dbReference type="PANTHER" id="PTHR23531:SF1">
    <property type="entry name" value="QUINOLENE RESISTANCE PROTEIN NORA"/>
    <property type="match status" value="1"/>
</dbReference>
<keyword evidence="4 5" id="KW-0472">Membrane</keyword>
<feature type="domain" description="Major facilitator superfamily (MFS) profile" evidence="6">
    <location>
        <begin position="22"/>
        <end position="398"/>
    </location>
</feature>
<feature type="transmembrane region" description="Helical" evidence="5">
    <location>
        <begin position="308"/>
        <end position="331"/>
    </location>
</feature>
<dbReference type="RefSeq" id="WP_346823122.1">
    <property type="nucleotide sequence ID" value="NZ_JBDKWZ010000013.1"/>
</dbReference>
<organism evidence="7 8">
    <name type="scientific">Rapidithrix thailandica</name>
    <dbReference type="NCBI Taxonomy" id="413964"/>
    <lineage>
        <taxon>Bacteria</taxon>
        <taxon>Pseudomonadati</taxon>
        <taxon>Bacteroidota</taxon>
        <taxon>Cytophagia</taxon>
        <taxon>Cytophagales</taxon>
        <taxon>Flammeovirgaceae</taxon>
        <taxon>Rapidithrix</taxon>
    </lineage>
</organism>
<name>A0AAW9SEY5_9BACT</name>
<dbReference type="Gene3D" id="1.20.1250.20">
    <property type="entry name" value="MFS general substrate transporter like domains"/>
    <property type="match status" value="2"/>
</dbReference>
<comment type="caution">
    <text evidence="7">The sequence shown here is derived from an EMBL/GenBank/DDBJ whole genome shotgun (WGS) entry which is preliminary data.</text>
</comment>
<dbReference type="Pfam" id="PF07690">
    <property type="entry name" value="MFS_1"/>
    <property type="match status" value="1"/>
</dbReference>
<feature type="transmembrane region" description="Helical" evidence="5">
    <location>
        <begin position="284"/>
        <end position="302"/>
    </location>
</feature>
<dbReference type="Proteomes" id="UP001403385">
    <property type="component" value="Unassembled WGS sequence"/>
</dbReference>
<evidence type="ECO:0000256" key="1">
    <source>
        <dbReference type="ARBA" id="ARBA00004141"/>
    </source>
</evidence>
<evidence type="ECO:0000256" key="5">
    <source>
        <dbReference type="SAM" id="Phobius"/>
    </source>
</evidence>
<evidence type="ECO:0000256" key="3">
    <source>
        <dbReference type="ARBA" id="ARBA00022989"/>
    </source>
</evidence>
<evidence type="ECO:0000259" key="6">
    <source>
        <dbReference type="PROSITE" id="PS50850"/>
    </source>
</evidence>
<gene>
    <name evidence="7" type="ORF">AAG747_20650</name>
</gene>
<comment type="subcellular location">
    <subcellularLocation>
        <location evidence="1">Membrane</location>
        <topology evidence="1">Multi-pass membrane protein</topology>
    </subcellularLocation>
</comment>
<dbReference type="GO" id="GO:0016020">
    <property type="term" value="C:membrane"/>
    <property type="evidence" value="ECO:0007669"/>
    <property type="project" value="UniProtKB-SubCell"/>
</dbReference>
<proteinExistence type="predicted"/>
<dbReference type="InterPro" id="IPR052714">
    <property type="entry name" value="MFS_Exporter"/>
</dbReference>
<keyword evidence="2 5" id="KW-0812">Transmembrane</keyword>
<reference evidence="7 8" key="1">
    <citation type="submission" date="2024-04" db="EMBL/GenBank/DDBJ databases">
        <title>Novel genus in family Flammeovirgaceae.</title>
        <authorList>
            <person name="Nguyen T.H."/>
            <person name="Vuong T.Q."/>
            <person name="Le H."/>
            <person name="Kim S.-G."/>
        </authorList>
    </citation>
    <scope>NUCLEOTIDE SEQUENCE [LARGE SCALE GENOMIC DNA]</scope>
    <source>
        <strain evidence="7 8">JCM 23209</strain>
    </source>
</reference>